<reference evidence="2 3" key="1">
    <citation type="submission" date="2021-05" db="EMBL/GenBank/DDBJ databases">
        <title>Molecular characterization for Shewanella algae harboring chromosomal blaOXA-55-like strains isolated from clinical and environment sample.</title>
        <authorList>
            <person name="Ohama Y."/>
            <person name="Aoki K."/>
            <person name="Harada S."/>
            <person name="Moriya K."/>
            <person name="Ishii Y."/>
            <person name="Tateda K."/>
        </authorList>
    </citation>
    <scope>NUCLEOTIDE SEQUENCE [LARGE SCALE GENOMIC DNA]</scope>
    <source>
        <strain evidence="2 3">MBTL60-118</strain>
    </source>
</reference>
<name>A0ABQ4PB32_SHECO</name>
<feature type="domain" description="Carbohydrate-binding/sugar hydrolysis" evidence="1">
    <location>
        <begin position="57"/>
        <end position="205"/>
    </location>
</feature>
<protein>
    <submittedName>
        <fullName evidence="2">Copper ABC transporter substrate-binding protein</fullName>
    </submittedName>
</protein>
<evidence type="ECO:0000313" key="2">
    <source>
        <dbReference type="EMBL" id="GIU44321.1"/>
    </source>
</evidence>
<dbReference type="Proteomes" id="UP000773469">
    <property type="component" value="Unassembled WGS sequence"/>
</dbReference>
<keyword evidence="3" id="KW-1185">Reference proteome</keyword>
<dbReference type="SMART" id="SM00710">
    <property type="entry name" value="PbH1"/>
    <property type="match status" value="7"/>
</dbReference>
<organism evidence="2 3">
    <name type="scientific">Shewanella colwelliana</name>
    <name type="common">Alteromonas colwelliana</name>
    <dbReference type="NCBI Taxonomy" id="23"/>
    <lineage>
        <taxon>Bacteria</taxon>
        <taxon>Pseudomonadati</taxon>
        <taxon>Pseudomonadota</taxon>
        <taxon>Gammaproteobacteria</taxon>
        <taxon>Alteromonadales</taxon>
        <taxon>Shewanellaceae</taxon>
        <taxon>Shewanella</taxon>
    </lineage>
</organism>
<proteinExistence type="predicted"/>
<dbReference type="SMART" id="SM00722">
    <property type="entry name" value="CASH"/>
    <property type="match status" value="2"/>
</dbReference>
<dbReference type="InterPro" id="IPR026464">
    <property type="entry name" value="NosD_copper_fam"/>
</dbReference>
<dbReference type="SUPFAM" id="SSF51126">
    <property type="entry name" value="Pectin lyase-like"/>
    <property type="match status" value="1"/>
</dbReference>
<feature type="domain" description="Carbohydrate-binding/sugar hydrolysis" evidence="1">
    <location>
        <begin position="211"/>
        <end position="388"/>
    </location>
</feature>
<evidence type="ECO:0000259" key="1">
    <source>
        <dbReference type="SMART" id="SM00722"/>
    </source>
</evidence>
<evidence type="ECO:0000313" key="3">
    <source>
        <dbReference type="Proteomes" id="UP000773469"/>
    </source>
</evidence>
<comment type="caution">
    <text evidence="2">The sequence shown here is derived from an EMBL/GenBank/DDBJ whole genome shotgun (WGS) entry which is preliminary data.</text>
</comment>
<sequence>MVVLLLLCWPGLQAYGDDQTLSQDVSRGSLNSIGNDFHGTYHSVSSASELTLQLAQAEAGSTIELQAGLYSGHFVIDKRLHLAAQSGAVIDAQGQGTAVKIMAAGVVVSGLTVRNWGPDLYQKDAAFLLSEASDSVRLLNNHLTGPGFGIYAYQLKDLLVRDNYIRGDARLSKLDRGDGIHLLRVDKPLISDNQIHHVRDGVYLESGSGSQVYGNTFTEQQYGIHYMYTQDDEAMDNRASHLDGGYALMNAEAINLGYNRVSQAREFGVLLNMTNNARIHGNQIELVSAPDAPLGDLFAQGKGLFIYGARDNQIYGNYIAANDIGIAMALGGEGNQVYQNQFIDNSTQVRYVGEQQVEWSLHQHGNFWSDYRGWDLNGDAVGDSIYLPNDRLDRLFWLYPEASFLMESPVVKLLKWVDSRLQLNNLTGVMDSYPLMNRQSFLEASQ</sequence>
<accession>A0ABQ4PB32</accession>
<dbReference type="InterPro" id="IPR007742">
    <property type="entry name" value="NosD_dom"/>
</dbReference>
<dbReference type="InterPro" id="IPR011050">
    <property type="entry name" value="Pectin_lyase_fold/virulence"/>
</dbReference>
<dbReference type="InterPro" id="IPR012334">
    <property type="entry name" value="Pectin_lyas_fold"/>
</dbReference>
<dbReference type="Gene3D" id="2.160.20.10">
    <property type="entry name" value="Single-stranded right-handed beta-helix, Pectin lyase-like"/>
    <property type="match status" value="1"/>
</dbReference>
<dbReference type="InterPro" id="IPR022441">
    <property type="entry name" value="Para_beta_helix_rpt-2"/>
</dbReference>
<dbReference type="EMBL" id="BPEU01000026">
    <property type="protein sequence ID" value="GIU44321.1"/>
    <property type="molecule type" value="Genomic_DNA"/>
</dbReference>
<dbReference type="InterPro" id="IPR006633">
    <property type="entry name" value="Carb-bd_sugar_hydrolysis-dom"/>
</dbReference>
<gene>
    <name evidence="2" type="primary">nosD</name>
    <name evidence="2" type="ORF">TUM3794_32010</name>
</gene>
<dbReference type="InterPro" id="IPR006626">
    <property type="entry name" value="PbH1"/>
</dbReference>
<dbReference type="Pfam" id="PF05048">
    <property type="entry name" value="NosD"/>
    <property type="match status" value="1"/>
</dbReference>
<dbReference type="NCBIfam" id="TIGR03804">
    <property type="entry name" value="para_beta_helix"/>
    <property type="match status" value="1"/>
</dbReference>
<dbReference type="NCBIfam" id="TIGR04247">
    <property type="entry name" value="NosD_copper_fam"/>
    <property type="match status" value="1"/>
</dbReference>